<organism evidence="1 2">
    <name type="scientific">Gigaspora margarita</name>
    <dbReference type="NCBI Taxonomy" id="4874"/>
    <lineage>
        <taxon>Eukaryota</taxon>
        <taxon>Fungi</taxon>
        <taxon>Fungi incertae sedis</taxon>
        <taxon>Mucoromycota</taxon>
        <taxon>Glomeromycotina</taxon>
        <taxon>Glomeromycetes</taxon>
        <taxon>Diversisporales</taxon>
        <taxon>Gigasporaceae</taxon>
        <taxon>Gigaspora</taxon>
    </lineage>
</organism>
<dbReference type="Proteomes" id="UP000789901">
    <property type="component" value="Unassembled WGS sequence"/>
</dbReference>
<keyword evidence="2" id="KW-1185">Reference proteome</keyword>
<gene>
    <name evidence="1" type="ORF">GMARGA_LOCUS44115</name>
</gene>
<feature type="non-terminal residue" evidence="1">
    <location>
        <position position="68"/>
    </location>
</feature>
<feature type="non-terminal residue" evidence="1">
    <location>
        <position position="1"/>
    </location>
</feature>
<accession>A0ABN7XMG4</accession>
<comment type="caution">
    <text evidence="1">The sequence shown here is derived from an EMBL/GenBank/DDBJ whole genome shotgun (WGS) entry which is preliminary data.</text>
</comment>
<evidence type="ECO:0000313" key="2">
    <source>
        <dbReference type="Proteomes" id="UP000789901"/>
    </source>
</evidence>
<protein>
    <submittedName>
        <fullName evidence="1">457_t:CDS:1</fullName>
    </submittedName>
</protein>
<evidence type="ECO:0000313" key="1">
    <source>
        <dbReference type="EMBL" id="CAG8855294.1"/>
    </source>
</evidence>
<sequence length="68" mass="7899">KMSRRASAYKYFHGRNDSWVTKYDTGELTELLLSNDIHSPELLDPDKAKDEKGRVYVNVHGLSWRSSE</sequence>
<reference evidence="1 2" key="1">
    <citation type="submission" date="2021-06" db="EMBL/GenBank/DDBJ databases">
        <authorList>
            <person name="Kallberg Y."/>
            <person name="Tangrot J."/>
            <person name="Rosling A."/>
        </authorList>
    </citation>
    <scope>NUCLEOTIDE SEQUENCE [LARGE SCALE GENOMIC DNA]</scope>
    <source>
        <strain evidence="1 2">120-4 pot B 10/14</strain>
    </source>
</reference>
<name>A0ABN7XMG4_GIGMA</name>
<dbReference type="EMBL" id="CAJVQB010147737">
    <property type="protein sequence ID" value="CAG8855294.1"/>
    <property type="molecule type" value="Genomic_DNA"/>
</dbReference>
<proteinExistence type="predicted"/>